<reference evidence="1 2" key="1">
    <citation type="submission" date="2023-07" db="EMBL/GenBank/DDBJ databases">
        <title>Functional and genomic diversity of the sorghum phyllosphere microbiome.</title>
        <authorList>
            <person name="Shade A."/>
        </authorList>
    </citation>
    <scope>NUCLEOTIDE SEQUENCE [LARGE SCALE GENOMIC DNA]</scope>
    <source>
        <strain evidence="1 2">SORGH_AS_0892</strain>
    </source>
</reference>
<comment type="caution">
    <text evidence="1">The sequence shown here is derived from an EMBL/GenBank/DDBJ whole genome shotgun (WGS) entry which is preliminary data.</text>
</comment>
<accession>A0ABU0U0N4</accession>
<proteinExistence type="predicted"/>
<gene>
    <name evidence="1" type="ORF">QE382_000499</name>
</gene>
<organism evidence="1 2">
    <name type="scientific">Sphingobacterium zeae</name>
    <dbReference type="NCBI Taxonomy" id="1776859"/>
    <lineage>
        <taxon>Bacteria</taxon>
        <taxon>Pseudomonadati</taxon>
        <taxon>Bacteroidota</taxon>
        <taxon>Sphingobacteriia</taxon>
        <taxon>Sphingobacteriales</taxon>
        <taxon>Sphingobacteriaceae</taxon>
        <taxon>Sphingobacterium</taxon>
    </lineage>
</organism>
<sequence>MKYARLKIQYAIKNNRVFQWGLKKRSFNEK</sequence>
<evidence type="ECO:0000313" key="1">
    <source>
        <dbReference type="EMBL" id="MDQ1148515.1"/>
    </source>
</evidence>
<dbReference type="EMBL" id="JAUTBA010000001">
    <property type="protein sequence ID" value="MDQ1148515.1"/>
    <property type="molecule type" value="Genomic_DNA"/>
</dbReference>
<keyword evidence="2" id="KW-1185">Reference proteome</keyword>
<name>A0ABU0U0N4_9SPHI</name>
<evidence type="ECO:0000313" key="2">
    <source>
        <dbReference type="Proteomes" id="UP001244640"/>
    </source>
</evidence>
<dbReference type="Proteomes" id="UP001244640">
    <property type="component" value="Unassembled WGS sequence"/>
</dbReference>
<protein>
    <submittedName>
        <fullName evidence="1">Uncharacterized protein</fullName>
    </submittedName>
</protein>